<dbReference type="GO" id="GO:0016020">
    <property type="term" value="C:membrane"/>
    <property type="evidence" value="ECO:0007669"/>
    <property type="project" value="UniProtKB-SubCell"/>
</dbReference>
<evidence type="ECO:0000256" key="7">
    <source>
        <dbReference type="PROSITE-ProRule" id="PRU00076"/>
    </source>
</evidence>
<feature type="compositionally biased region" description="Polar residues" evidence="8">
    <location>
        <begin position="1414"/>
        <end position="1423"/>
    </location>
</feature>
<evidence type="ECO:0000256" key="5">
    <source>
        <dbReference type="ARBA" id="ARBA00023136"/>
    </source>
</evidence>
<feature type="domain" description="EGF-like" evidence="12">
    <location>
        <begin position="1059"/>
        <end position="1096"/>
    </location>
</feature>
<dbReference type="PANTHER" id="PTHR15036">
    <property type="entry name" value="PIKACHURIN-LIKE PROTEIN"/>
    <property type="match status" value="1"/>
</dbReference>
<comment type="caution">
    <text evidence="7">Lacks conserved residue(s) required for the propagation of feature annotation.</text>
</comment>
<feature type="compositionally biased region" description="Low complexity" evidence="8">
    <location>
        <begin position="1424"/>
        <end position="1433"/>
    </location>
</feature>
<feature type="region of interest" description="Disordered" evidence="8">
    <location>
        <begin position="1278"/>
        <end position="1306"/>
    </location>
</feature>
<keyword evidence="14" id="KW-1185">Reference proteome</keyword>
<feature type="domain" description="Laminin G" evidence="11">
    <location>
        <begin position="250"/>
        <end position="443"/>
    </location>
</feature>
<dbReference type="Proteomes" id="UP001487740">
    <property type="component" value="Unassembled WGS sequence"/>
</dbReference>
<feature type="compositionally biased region" description="Low complexity" evidence="8">
    <location>
        <begin position="1443"/>
        <end position="1454"/>
    </location>
</feature>
<dbReference type="InterPro" id="IPR001791">
    <property type="entry name" value="Laminin_G"/>
</dbReference>
<dbReference type="PROSITE" id="PS50026">
    <property type="entry name" value="EGF_3"/>
    <property type="match status" value="3"/>
</dbReference>
<evidence type="ECO:0000259" key="11">
    <source>
        <dbReference type="PROSITE" id="PS50025"/>
    </source>
</evidence>
<feature type="domain" description="Laminin G" evidence="11">
    <location>
        <begin position="1100"/>
        <end position="1260"/>
    </location>
</feature>
<dbReference type="SMART" id="SM00181">
    <property type="entry name" value="EGF"/>
    <property type="match status" value="3"/>
</dbReference>
<feature type="domain" description="Laminin G" evidence="11">
    <location>
        <begin position="879"/>
        <end position="1056"/>
    </location>
</feature>
<reference evidence="13 14" key="1">
    <citation type="submission" date="2023-03" db="EMBL/GenBank/DDBJ databases">
        <title>High-quality genome of Scylla paramamosain provides insights in environmental adaptation.</title>
        <authorList>
            <person name="Zhang L."/>
        </authorList>
    </citation>
    <scope>NUCLEOTIDE SEQUENCE [LARGE SCALE GENOMIC DNA]</scope>
    <source>
        <strain evidence="13">LZ_2023a</strain>
        <tissue evidence="13">Muscle</tissue>
    </source>
</reference>
<dbReference type="FunFam" id="2.10.25.10:FF:000015">
    <property type="entry name" value="neurexin-1 isoform X1"/>
    <property type="match status" value="1"/>
</dbReference>
<feature type="domain" description="Laminin G" evidence="11">
    <location>
        <begin position="22"/>
        <end position="209"/>
    </location>
</feature>
<sequence>MGASGWLWWCLAVPLAASRALGFLIEGSPTSFAQFPRWVPGTNGSLEFEFSTREPDGLLLYTDDGGSYEFFELKLVEGAVRLHYNTGGGARLLTAGRGLHDGAWHRVRVTRRLEQTHLTVDDEVETRVVKSLNHEFGNPDTNSFVYLGGLPLLLTRQVGNRLTLPVVTLEPRFAGQLRGLTYTRGDGLARSQNMIASQGVREMGHGGECDQHGPCMNGGRCYSGDQGPRCDCSRIAYEGPYCEKERQVEEITFRGREYVWWDLRRTGGQPLAAQSDHLSFSFKTRHPAGVLFFSGDGKDYVNIALREGGVLVTLDMGGDPLKVTVRPDNVRFDDNQWHRVSVHRTVKEINGHTSFCTLSVSVDGLYSKKGTTAGPFSHLSSSRLHLGGADVPALLPGAETRSNFVGCMRKVEYVADSVRLDIIRTARQGSPLLHVKGKVDYMCLEVEAGDPVSFTTQESYLDGPENGVVKFTRTDAFLVLPSWEATRQGSVSFKMRTTEPDGLLMYNSGSLVAQGDFFALELLEGHLYLHLSLGSGSRKVKATNRRIDDGWWHEVTLNRDGQVGRITVDEGANDFTTPGDSHRLNLDGALYVGGVSTGVEVPPEVWSGRLGLGYVGCMRDLVINGLAADLASYAKKQDSGSIINFCHSDGGSCSSNPCMHGGTCREGWGRFICDCSHTAFVGPTCGKDAATLSFDGSQYVRMFSDQESNTQAEDITFRFRTNRPVGLLLSTTSTLSSDRLELALQAGKLRLTVKLGDKDKVVHVGNGLNDQQWHSVHLVRRATQVSLQVDNETPVLDHTMGRHSILQYRDIHVGMVSNDSSAYPSPPISGSLGPVPPFIGQMQSLYINGKYVFEMARAGHLNRMEVSAVFGRGSQVVHHPVTFKSRTAYVALPQLKAYSSTNIYFQFKTLQPSGLLMYNGGKGHDFLALELINGHVHLIFSLGDRPVRVRDNNKMALNDNKWHVVTVSRPSSLQHTLLVDDTLATVTNGGSSETLDLQGFLYLGGVPPEMYTRLPRHIVSRSGFEGCMASLDLNGEAPDPAGKDVPIMANHVYSGCEGPSTKCHRNACANGGTCVQQWNSYSCNCDMTSYTGPTCSDESTSYEFNKGLLTFQYPEGRWPDSRRDLLALGFMTNQEDAVVLRLDSANSNDFMELEIVEGNVFVVYNMGTEDHPVGEVMSKVNDGMYHVIDDYEIQENNPSGHQLSVFNAQSKLQIGGRRAKRSTSIERPFQGVMSGLVLNGERPLDLAAERDPRVHLEGNVHLLMNLPKDLHAHTNDLNQWQRTPPLPGPSPGEGDDLVFSGAGSGCDMDDEDECIPVFDTGSGDDLITPVYIPPTQPPSTKPPPLPQIPDHDTSGGIRPCDDEDCYIGSGSGEFNTENGGMTDLDNVDDTDLEFPPSHHPMLAPEIIHSEEDSPGSTGLGHSNSRGPGSGPTTPSRPEPTPPSSSTTSTSTHTPNGRHHPTSTTTTTTTPLPPYSHPQPPVEYDEYQIFGYPEIYEKGNNKGRKDDGPHEAIHSDTSGSVALVISIVAGTLIVVILIVLLVLKFKGRQDGAYKVDESKNYEGIPTVPTPMINGQGNGAIKPGDRRPVKKQSKDVKEWYV</sequence>
<keyword evidence="4 9" id="KW-1133">Transmembrane helix</keyword>
<keyword evidence="10" id="KW-0732">Signal</keyword>
<evidence type="ECO:0000256" key="3">
    <source>
        <dbReference type="ARBA" id="ARBA00022692"/>
    </source>
</evidence>
<evidence type="ECO:0000256" key="8">
    <source>
        <dbReference type="SAM" id="MobiDB-lite"/>
    </source>
</evidence>
<dbReference type="InterPro" id="IPR013320">
    <property type="entry name" value="ConA-like_dom_sf"/>
</dbReference>
<feature type="domain" description="EGF-like" evidence="12">
    <location>
        <begin position="649"/>
        <end position="686"/>
    </location>
</feature>
<evidence type="ECO:0000313" key="13">
    <source>
        <dbReference type="EMBL" id="KAK8380101.1"/>
    </source>
</evidence>
<dbReference type="CDD" id="cd00054">
    <property type="entry name" value="EGF_CA"/>
    <property type="match status" value="3"/>
</dbReference>
<feature type="region of interest" description="Disordered" evidence="8">
    <location>
        <begin position="1319"/>
        <end position="1482"/>
    </location>
</feature>
<proteinExistence type="predicted"/>
<protein>
    <submittedName>
        <fullName evidence="13">Uncharacterized protein</fullName>
    </submittedName>
</protein>
<evidence type="ECO:0000256" key="9">
    <source>
        <dbReference type="SAM" id="Phobius"/>
    </source>
</evidence>
<feature type="domain" description="Laminin G" evidence="11">
    <location>
        <begin position="467"/>
        <end position="646"/>
    </location>
</feature>
<keyword evidence="3 9" id="KW-0812">Transmembrane</keyword>
<feature type="domain" description="EGF-like" evidence="12">
    <location>
        <begin position="205"/>
        <end position="243"/>
    </location>
</feature>
<feature type="signal peptide" evidence="10">
    <location>
        <begin position="1"/>
        <end position="22"/>
    </location>
</feature>
<dbReference type="EMBL" id="JARAKH010000042">
    <property type="protein sequence ID" value="KAK8380101.1"/>
    <property type="molecule type" value="Genomic_DNA"/>
</dbReference>
<dbReference type="Pfam" id="PF02210">
    <property type="entry name" value="Laminin_G_2"/>
    <property type="match status" value="6"/>
</dbReference>
<comment type="caution">
    <text evidence="13">The sequence shown here is derived from an EMBL/GenBank/DDBJ whole genome shotgun (WGS) entry which is preliminary data.</text>
</comment>
<dbReference type="Gene3D" id="2.60.120.200">
    <property type="match status" value="6"/>
</dbReference>
<feature type="transmembrane region" description="Helical" evidence="9">
    <location>
        <begin position="1520"/>
        <end position="1542"/>
    </location>
</feature>
<evidence type="ECO:0000256" key="1">
    <source>
        <dbReference type="ARBA" id="ARBA00004370"/>
    </source>
</evidence>
<evidence type="ECO:0000259" key="12">
    <source>
        <dbReference type="PROSITE" id="PS50026"/>
    </source>
</evidence>
<comment type="subcellular location">
    <subcellularLocation>
        <location evidence="1">Membrane</location>
    </subcellularLocation>
</comment>
<dbReference type="PANTHER" id="PTHR15036:SF89">
    <property type="entry name" value="NEUREXIN 1, ISOFORM F"/>
    <property type="match status" value="1"/>
</dbReference>
<keyword evidence="5 9" id="KW-0472">Membrane</keyword>
<dbReference type="Gene3D" id="2.10.25.10">
    <property type="entry name" value="Laminin"/>
    <property type="match status" value="3"/>
</dbReference>
<evidence type="ECO:0000256" key="6">
    <source>
        <dbReference type="ARBA" id="ARBA00023157"/>
    </source>
</evidence>
<gene>
    <name evidence="13" type="ORF">O3P69_016623</name>
</gene>
<feature type="chain" id="PRO_5043317780" evidence="10">
    <location>
        <begin position="23"/>
        <end position="1599"/>
    </location>
</feature>
<accession>A0AAW0SY51</accession>
<dbReference type="PROSITE" id="PS50025">
    <property type="entry name" value="LAM_G_DOMAIN"/>
    <property type="match status" value="6"/>
</dbReference>
<dbReference type="InterPro" id="IPR050372">
    <property type="entry name" value="Neurexin-related_CASP"/>
</dbReference>
<feature type="compositionally biased region" description="Pro residues" evidence="8">
    <location>
        <begin position="1331"/>
        <end position="1347"/>
    </location>
</feature>
<dbReference type="SMART" id="SM00282">
    <property type="entry name" value="LamG"/>
    <property type="match status" value="6"/>
</dbReference>
<name>A0AAW0SY51_SCYPA</name>
<feature type="region of interest" description="Disordered" evidence="8">
    <location>
        <begin position="1565"/>
        <end position="1599"/>
    </location>
</feature>
<evidence type="ECO:0000256" key="2">
    <source>
        <dbReference type="ARBA" id="ARBA00022536"/>
    </source>
</evidence>
<organism evidence="13 14">
    <name type="scientific">Scylla paramamosain</name>
    <name type="common">Mud crab</name>
    <dbReference type="NCBI Taxonomy" id="85552"/>
    <lineage>
        <taxon>Eukaryota</taxon>
        <taxon>Metazoa</taxon>
        <taxon>Ecdysozoa</taxon>
        <taxon>Arthropoda</taxon>
        <taxon>Crustacea</taxon>
        <taxon>Multicrustacea</taxon>
        <taxon>Malacostraca</taxon>
        <taxon>Eumalacostraca</taxon>
        <taxon>Eucarida</taxon>
        <taxon>Decapoda</taxon>
        <taxon>Pleocyemata</taxon>
        <taxon>Brachyura</taxon>
        <taxon>Eubrachyura</taxon>
        <taxon>Portunoidea</taxon>
        <taxon>Portunidae</taxon>
        <taxon>Portuninae</taxon>
        <taxon>Scylla</taxon>
    </lineage>
</organism>
<evidence type="ECO:0000256" key="10">
    <source>
        <dbReference type="SAM" id="SignalP"/>
    </source>
</evidence>
<evidence type="ECO:0000313" key="14">
    <source>
        <dbReference type="Proteomes" id="UP001487740"/>
    </source>
</evidence>
<dbReference type="CDD" id="cd00110">
    <property type="entry name" value="LamG"/>
    <property type="match status" value="6"/>
</dbReference>
<dbReference type="SUPFAM" id="SSF49899">
    <property type="entry name" value="Concanavalin A-like lectins/glucanases"/>
    <property type="match status" value="6"/>
</dbReference>
<feature type="compositionally biased region" description="Basic and acidic residues" evidence="8">
    <location>
        <begin position="1581"/>
        <end position="1599"/>
    </location>
</feature>
<dbReference type="Pfam" id="PF00008">
    <property type="entry name" value="EGF"/>
    <property type="match status" value="1"/>
</dbReference>
<keyword evidence="2 7" id="KW-0245">EGF-like domain</keyword>
<feature type="compositionally biased region" description="Pro residues" evidence="8">
    <location>
        <begin position="1470"/>
        <end position="1480"/>
    </location>
</feature>
<feature type="domain" description="Laminin G" evidence="11">
    <location>
        <begin position="689"/>
        <end position="874"/>
    </location>
</feature>
<evidence type="ECO:0000256" key="4">
    <source>
        <dbReference type="ARBA" id="ARBA00022989"/>
    </source>
</evidence>
<dbReference type="InterPro" id="IPR000742">
    <property type="entry name" value="EGF"/>
</dbReference>
<keyword evidence="6" id="KW-1015">Disulfide bond</keyword>